<dbReference type="EMBL" id="CAJNOQ010012018">
    <property type="protein sequence ID" value="CAF1290264.1"/>
    <property type="molecule type" value="Genomic_DNA"/>
</dbReference>
<dbReference type="EMBL" id="CAJNOK010010062">
    <property type="protein sequence ID" value="CAF1105331.1"/>
    <property type="molecule type" value="Genomic_DNA"/>
</dbReference>
<sequence>MDAGLEFCLKRFADEQLTETIKHVAELERNVLRQHTKIKEKKQDDDVLINHLAINKTRQIIEDGFRKALDNIKADIDIIAQISSTRSNNQQNNEDIRTASNKIRQQIACIDSELTHLFNMIDYNTPIDYSSRIIPWFRQHYGYANELNRLVGKSTNVSDTSGFSETSSLMQCIMKRVRLWDSRQKLIIRFTHQMNEDSSTGKHLIDSLYRMTDTSSALQFIQNYVKRRQKENFFREVQLLHHIQLEVEQRRLEQQALATELVSALCQFSINLANDFQLNKKLRKVFQQSEMSKQFVPMLID</sequence>
<dbReference type="Proteomes" id="UP000663829">
    <property type="component" value="Unassembled WGS sequence"/>
</dbReference>
<proteinExistence type="predicted"/>
<dbReference type="EMBL" id="CAJOBC010032330">
    <property type="protein sequence ID" value="CAF4095634.1"/>
    <property type="molecule type" value="Genomic_DNA"/>
</dbReference>
<evidence type="ECO:0000256" key="1">
    <source>
        <dbReference type="SAM" id="Coils"/>
    </source>
</evidence>
<evidence type="ECO:0000313" key="6">
    <source>
        <dbReference type="Proteomes" id="UP000663829"/>
    </source>
</evidence>
<name>A0A815CVL1_9BILA</name>
<keyword evidence="1" id="KW-0175">Coiled coil</keyword>
<comment type="caution">
    <text evidence="3">The sequence shown here is derived from an EMBL/GenBank/DDBJ whole genome shotgun (WGS) entry which is preliminary data.</text>
</comment>
<dbReference type="OrthoDB" id="10048812at2759"/>
<reference evidence="3" key="1">
    <citation type="submission" date="2021-02" db="EMBL/GenBank/DDBJ databases">
        <authorList>
            <person name="Nowell W R."/>
        </authorList>
    </citation>
    <scope>NUCLEOTIDE SEQUENCE</scope>
</reference>
<keyword evidence="6" id="KW-1185">Reference proteome</keyword>
<evidence type="ECO:0000313" key="4">
    <source>
        <dbReference type="EMBL" id="CAF3868562.1"/>
    </source>
</evidence>
<gene>
    <name evidence="3" type="ORF">GPM918_LOCUS28000</name>
    <name evidence="2" type="ORF">OVA965_LOCUS19494</name>
    <name evidence="5" type="ORF">SRO942_LOCUS28440</name>
    <name evidence="4" type="ORF">TMI583_LOCUS19553</name>
</gene>
<evidence type="ECO:0000313" key="5">
    <source>
        <dbReference type="EMBL" id="CAF4095634.1"/>
    </source>
</evidence>
<protein>
    <submittedName>
        <fullName evidence="3">Uncharacterized protein</fullName>
    </submittedName>
</protein>
<dbReference type="AlphaFoldDB" id="A0A815CVL1"/>
<dbReference type="EMBL" id="CAJOBA010010935">
    <property type="protein sequence ID" value="CAF3868562.1"/>
    <property type="molecule type" value="Genomic_DNA"/>
</dbReference>
<accession>A0A815CVL1</accession>
<dbReference type="Proteomes" id="UP000681722">
    <property type="component" value="Unassembled WGS sequence"/>
</dbReference>
<feature type="coiled-coil region" evidence="1">
    <location>
        <begin position="10"/>
        <end position="44"/>
    </location>
</feature>
<evidence type="ECO:0000313" key="3">
    <source>
        <dbReference type="EMBL" id="CAF1290264.1"/>
    </source>
</evidence>
<evidence type="ECO:0000313" key="2">
    <source>
        <dbReference type="EMBL" id="CAF1105331.1"/>
    </source>
</evidence>
<dbReference type="Proteomes" id="UP000677228">
    <property type="component" value="Unassembled WGS sequence"/>
</dbReference>
<organism evidence="3 6">
    <name type="scientific">Didymodactylos carnosus</name>
    <dbReference type="NCBI Taxonomy" id="1234261"/>
    <lineage>
        <taxon>Eukaryota</taxon>
        <taxon>Metazoa</taxon>
        <taxon>Spiralia</taxon>
        <taxon>Gnathifera</taxon>
        <taxon>Rotifera</taxon>
        <taxon>Eurotatoria</taxon>
        <taxon>Bdelloidea</taxon>
        <taxon>Philodinida</taxon>
        <taxon>Philodinidae</taxon>
        <taxon>Didymodactylos</taxon>
    </lineage>
</organism>
<dbReference type="Proteomes" id="UP000682733">
    <property type="component" value="Unassembled WGS sequence"/>
</dbReference>